<feature type="non-terminal residue" evidence="1">
    <location>
        <position position="1"/>
    </location>
</feature>
<evidence type="ECO:0000313" key="2">
    <source>
        <dbReference type="Proteomes" id="UP000789702"/>
    </source>
</evidence>
<name>A0ACA9MK07_9GLOM</name>
<protein>
    <submittedName>
        <fullName evidence="1">13152_t:CDS:1</fullName>
    </submittedName>
</protein>
<dbReference type="Proteomes" id="UP000789702">
    <property type="component" value="Unassembled WGS sequence"/>
</dbReference>
<organism evidence="1 2">
    <name type="scientific">Dentiscutata heterogama</name>
    <dbReference type="NCBI Taxonomy" id="1316150"/>
    <lineage>
        <taxon>Eukaryota</taxon>
        <taxon>Fungi</taxon>
        <taxon>Fungi incertae sedis</taxon>
        <taxon>Mucoromycota</taxon>
        <taxon>Glomeromycotina</taxon>
        <taxon>Glomeromycetes</taxon>
        <taxon>Diversisporales</taxon>
        <taxon>Gigasporaceae</taxon>
        <taxon>Dentiscutata</taxon>
    </lineage>
</organism>
<evidence type="ECO:0000313" key="1">
    <source>
        <dbReference type="EMBL" id="CAG8594743.1"/>
    </source>
</evidence>
<dbReference type="EMBL" id="CAJVPU010009427">
    <property type="protein sequence ID" value="CAG8594743.1"/>
    <property type="molecule type" value="Genomic_DNA"/>
</dbReference>
<gene>
    <name evidence="1" type="ORF">DHETER_LOCUS7002</name>
</gene>
<keyword evidence="2" id="KW-1185">Reference proteome</keyword>
<comment type="caution">
    <text evidence="1">The sequence shown here is derived from an EMBL/GenBank/DDBJ whole genome shotgun (WGS) entry which is preliminary data.</text>
</comment>
<proteinExistence type="predicted"/>
<sequence length="166" mass="18462">NKNLRTSIMSAELDKNNSDSSSSDEITTIVVIDDSGGSKGVTTSHVVQKHGIIINDNFKPLSTYEAEKRLITYGKNVIAAYQPLRWYTVLYNSTLHPFNLILIGLAIFSGATQDFPTMSILLFMVILSVGIRFIQEYKSEIAAQSLKNMVSNRASVIRLYSPPDTR</sequence>
<accession>A0ACA9MK07</accession>
<reference evidence="1" key="1">
    <citation type="submission" date="2021-06" db="EMBL/GenBank/DDBJ databases">
        <authorList>
            <person name="Kallberg Y."/>
            <person name="Tangrot J."/>
            <person name="Rosling A."/>
        </authorList>
    </citation>
    <scope>NUCLEOTIDE SEQUENCE</scope>
    <source>
        <strain evidence="1">IL203A</strain>
    </source>
</reference>